<proteinExistence type="predicted"/>
<organism evidence="2 3">
    <name type="scientific">Sphingobium phenoxybenzoativorans</name>
    <dbReference type="NCBI Taxonomy" id="1592790"/>
    <lineage>
        <taxon>Bacteria</taxon>
        <taxon>Pseudomonadati</taxon>
        <taxon>Pseudomonadota</taxon>
        <taxon>Alphaproteobacteria</taxon>
        <taxon>Sphingomonadales</taxon>
        <taxon>Sphingomonadaceae</taxon>
        <taxon>Sphingobium</taxon>
    </lineage>
</organism>
<protein>
    <submittedName>
        <fullName evidence="2">2'-5' RNA ligase family protein</fullName>
    </submittedName>
</protein>
<name>A0A975KAW6_9SPHN</name>
<reference evidence="2" key="1">
    <citation type="submission" date="2021-04" db="EMBL/GenBank/DDBJ databases">
        <title>Isolation of p-tert-butylphenol degrading bacteria Sphingobium phenoxybenzoativorans Tas13 from active sludge.</title>
        <authorList>
            <person name="Li Y."/>
        </authorList>
    </citation>
    <scope>NUCLEOTIDE SEQUENCE</scope>
    <source>
        <strain evidence="2">Tas13</strain>
    </source>
</reference>
<accession>A0A975KAW6</accession>
<dbReference type="Proteomes" id="UP000681425">
    <property type="component" value="Chromosome"/>
</dbReference>
<dbReference type="GO" id="GO:0016874">
    <property type="term" value="F:ligase activity"/>
    <property type="evidence" value="ECO:0007669"/>
    <property type="project" value="UniProtKB-KW"/>
</dbReference>
<dbReference type="PANTHER" id="PTHR35561">
    <property type="entry name" value="RNA 2',3'-CYCLIC PHOSPHODIESTERASE"/>
    <property type="match status" value="1"/>
</dbReference>
<dbReference type="GO" id="GO:0008664">
    <property type="term" value="F:RNA 2',3'-cyclic 3'-phosphodiesterase activity"/>
    <property type="evidence" value="ECO:0007669"/>
    <property type="project" value="InterPro"/>
</dbReference>
<dbReference type="InterPro" id="IPR004175">
    <property type="entry name" value="RNA_CPDase"/>
</dbReference>
<gene>
    <name evidence="2" type="ORF">KFK14_00340</name>
</gene>
<dbReference type="GO" id="GO:0004113">
    <property type="term" value="F:2',3'-cyclic-nucleotide 3'-phosphodiesterase activity"/>
    <property type="evidence" value="ECO:0007669"/>
    <property type="project" value="InterPro"/>
</dbReference>
<dbReference type="AlphaFoldDB" id="A0A975KAW6"/>
<dbReference type="PANTHER" id="PTHR35561:SF1">
    <property type="entry name" value="RNA 2',3'-CYCLIC PHOSPHODIESTERASE"/>
    <property type="match status" value="1"/>
</dbReference>
<evidence type="ECO:0000313" key="3">
    <source>
        <dbReference type="Proteomes" id="UP000681425"/>
    </source>
</evidence>
<evidence type="ECO:0000256" key="1">
    <source>
        <dbReference type="ARBA" id="ARBA00022801"/>
    </source>
</evidence>
<dbReference type="InterPro" id="IPR009097">
    <property type="entry name" value="Cyclic_Pdiesterase"/>
</dbReference>
<dbReference type="SUPFAM" id="SSF55144">
    <property type="entry name" value="LigT-like"/>
    <property type="match status" value="1"/>
</dbReference>
<dbReference type="Gene3D" id="3.90.1140.10">
    <property type="entry name" value="Cyclic phosphodiesterase"/>
    <property type="match status" value="1"/>
</dbReference>
<dbReference type="EMBL" id="CP073910">
    <property type="protein sequence ID" value="QUT08010.1"/>
    <property type="molecule type" value="Genomic_DNA"/>
</dbReference>
<dbReference type="Pfam" id="PF13563">
    <property type="entry name" value="2_5_RNA_ligase2"/>
    <property type="match status" value="1"/>
</dbReference>
<keyword evidence="2" id="KW-0436">Ligase</keyword>
<sequence>MMRGSHSHRFFFAFKPDPVTARRTDIFAEGIARGVRRIRPEHLHMTLAITHDYPDYPHALVERLLAAGDSIRADPLTVTFDRLVEGYRSVSLRPSHRDPALMVLQRDIVATAAAHGALLREDYSFDPHQTLCYRDGPVHQRRCPPIAWAVTELALVHSIYGRTHHATLRSWALMGAPQGAFAF</sequence>
<keyword evidence="3" id="KW-1185">Reference proteome</keyword>
<evidence type="ECO:0000313" key="2">
    <source>
        <dbReference type="EMBL" id="QUT08010.1"/>
    </source>
</evidence>
<keyword evidence="1" id="KW-0378">Hydrolase</keyword>
<dbReference type="KEGG" id="spph:KFK14_00340"/>